<feature type="non-terminal residue" evidence="4">
    <location>
        <position position="260"/>
    </location>
</feature>
<dbReference type="SUPFAM" id="SSF55103">
    <property type="entry name" value="FAD-linked oxidases, C-terminal domain"/>
    <property type="match status" value="1"/>
</dbReference>
<feature type="domain" description="FAD-binding oxidoreductase/transferase type 4 C-terminal" evidence="3">
    <location>
        <begin position="2"/>
        <end position="258"/>
    </location>
</feature>
<dbReference type="Gene3D" id="1.10.45.10">
    <property type="entry name" value="Vanillyl-alcohol Oxidase, Chain A, domain 4"/>
    <property type="match status" value="1"/>
</dbReference>
<dbReference type="InterPro" id="IPR016171">
    <property type="entry name" value="Vanillyl_alc_oxidase_C-sub2"/>
</dbReference>
<evidence type="ECO:0000259" key="3">
    <source>
        <dbReference type="Pfam" id="PF02913"/>
    </source>
</evidence>
<dbReference type="PANTHER" id="PTHR46568:SF1">
    <property type="entry name" value="ALKYLDIHYDROXYACETONEPHOSPHATE SYNTHASE, PEROXISOMAL"/>
    <property type="match status" value="1"/>
</dbReference>
<dbReference type="EMBL" id="UINC01179517">
    <property type="protein sequence ID" value="SVD88233.1"/>
    <property type="molecule type" value="Genomic_DNA"/>
</dbReference>
<reference evidence="4" key="1">
    <citation type="submission" date="2018-05" db="EMBL/GenBank/DDBJ databases">
        <authorList>
            <person name="Lanie J.A."/>
            <person name="Ng W.-L."/>
            <person name="Kazmierczak K.M."/>
            <person name="Andrzejewski T.M."/>
            <person name="Davidsen T.M."/>
            <person name="Wayne K.J."/>
            <person name="Tettelin H."/>
            <person name="Glass J.I."/>
            <person name="Rusch D."/>
            <person name="Podicherti R."/>
            <person name="Tsui H.-C.T."/>
            <person name="Winkler M.E."/>
        </authorList>
    </citation>
    <scope>NUCLEOTIDE SEQUENCE</scope>
</reference>
<dbReference type="PANTHER" id="PTHR46568">
    <property type="entry name" value="ALKYLDIHYDROXYACETONEPHOSPHATE SYNTHASE, PEROXISOMAL"/>
    <property type="match status" value="1"/>
</dbReference>
<dbReference type="InterPro" id="IPR004113">
    <property type="entry name" value="FAD-bd_oxidored_4_C"/>
</dbReference>
<feature type="non-terminal residue" evidence="4">
    <location>
        <position position="1"/>
    </location>
</feature>
<dbReference type="InterPro" id="IPR016164">
    <property type="entry name" value="FAD-linked_Oxase-like_C"/>
</dbReference>
<organism evidence="4">
    <name type="scientific">marine metagenome</name>
    <dbReference type="NCBI Taxonomy" id="408172"/>
    <lineage>
        <taxon>unclassified sequences</taxon>
        <taxon>metagenomes</taxon>
        <taxon>ecological metagenomes</taxon>
    </lineage>
</organism>
<dbReference type="Gene3D" id="3.30.300.330">
    <property type="match status" value="1"/>
</dbReference>
<keyword evidence="2" id="KW-0274">FAD</keyword>
<gene>
    <name evidence="4" type="ORF">METZ01_LOCUS441087</name>
</gene>
<protein>
    <recommendedName>
        <fullName evidence="3">FAD-binding oxidoreductase/transferase type 4 C-terminal domain-containing protein</fullName>
    </recommendedName>
</protein>
<name>A0A382YYH2_9ZZZZ</name>
<evidence type="ECO:0000313" key="4">
    <source>
        <dbReference type="EMBL" id="SVD88233.1"/>
    </source>
</evidence>
<dbReference type="GO" id="GO:0008610">
    <property type="term" value="P:lipid biosynthetic process"/>
    <property type="evidence" value="ECO:0007669"/>
    <property type="project" value="InterPro"/>
</dbReference>
<dbReference type="GO" id="GO:0008609">
    <property type="term" value="F:alkylglycerone-phosphate synthase activity"/>
    <property type="evidence" value="ECO:0007669"/>
    <property type="project" value="InterPro"/>
</dbReference>
<dbReference type="AlphaFoldDB" id="A0A382YYH2"/>
<proteinExistence type="predicted"/>
<dbReference type="Pfam" id="PF02913">
    <property type="entry name" value="FAD-oxidase_C"/>
    <property type="match status" value="1"/>
</dbReference>
<dbReference type="Gene3D" id="3.30.70.3450">
    <property type="match status" value="1"/>
</dbReference>
<dbReference type="GO" id="GO:0050660">
    <property type="term" value="F:flavin adenine dinucleotide binding"/>
    <property type="evidence" value="ECO:0007669"/>
    <property type="project" value="InterPro"/>
</dbReference>
<evidence type="ECO:0000256" key="2">
    <source>
        <dbReference type="ARBA" id="ARBA00022827"/>
    </source>
</evidence>
<keyword evidence="1" id="KW-0285">Flavoprotein</keyword>
<accession>A0A382YYH2</accession>
<sequence length="260" mass="29211">VVLKDWDTGVKFMYELAHSSSVPASARMLDSLHYEFGSALKPEKNSFAKIMSKITKFVFKLKGFDTEKFVAAAFKIEGSYSEVQYQRKNIKRLAKKYNGLLGGGKEGKVAYNVTMVIAYIREFFVPQGILGETLETAVPWSKINQVKDEANKLLIELHNKYNLPGKPFFCSRVSKIYHTGICMYNTVAINVRGIENPEAVFSKIEHALRKCFIKNGGSISHHHGVGKLRKDFMSDTISDGSIQMIKGIKKSQDPNNIFGV</sequence>
<dbReference type="InterPro" id="IPR025650">
    <property type="entry name" value="Alkyl-DHAP_Synthase"/>
</dbReference>
<evidence type="ECO:0000256" key="1">
    <source>
        <dbReference type="ARBA" id="ARBA00022630"/>
    </source>
</evidence>